<evidence type="ECO:0000313" key="5">
    <source>
        <dbReference type="Proteomes" id="UP000267096"/>
    </source>
</evidence>
<protein>
    <submittedName>
        <fullName evidence="6">Beta_helix domain-containing protein</fullName>
    </submittedName>
</protein>
<evidence type="ECO:0000256" key="1">
    <source>
        <dbReference type="ARBA" id="ARBA00022729"/>
    </source>
</evidence>
<dbReference type="OrthoDB" id="5857313at2759"/>
<evidence type="ECO:0000256" key="2">
    <source>
        <dbReference type="ARBA" id="ARBA00022737"/>
    </source>
</evidence>
<dbReference type="EMBL" id="UYRR01000931">
    <property type="protein sequence ID" value="VDK18325.1"/>
    <property type="molecule type" value="Genomic_DNA"/>
</dbReference>
<keyword evidence="3" id="KW-0325">Glycoprotein</keyword>
<keyword evidence="1" id="KW-0732">Signal</keyword>
<gene>
    <name evidence="4" type="ORF">ASIM_LOCUS1013</name>
</gene>
<evidence type="ECO:0000313" key="4">
    <source>
        <dbReference type="EMBL" id="VDK18325.1"/>
    </source>
</evidence>
<dbReference type="InterPro" id="IPR053243">
    <property type="entry name" value="SJ_maturation_regulator"/>
</dbReference>
<dbReference type="PANTHER" id="PTHR47653">
    <property type="entry name" value="PROTEIN BARK BEETLE"/>
    <property type="match status" value="1"/>
</dbReference>
<keyword evidence="2" id="KW-0677">Repeat</keyword>
<reference evidence="6" key="1">
    <citation type="submission" date="2017-02" db="UniProtKB">
        <authorList>
            <consortium name="WormBaseParasite"/>
        </authorList>
    </citation>
    <scope>IDENTIFICATION</scope>
</reference>
<dbReference type="GO" id="GO:0016020">
    <property type="term" value="C:membrane"/>
    <property type="evidence" value="ECO:0007669"/>
    <property type="project" value="TreeGrafter"/>
</dbReference>
<dbReference type="WBParaSite" id="ASIM_0000112201-mRNA-1">
    <property type="protein sequence ID" value="ASIM_0000112201-mRNA-1"/>
    <property type="gene ID" value="ASIM_0000112201"/>
</dbReference>
<dbReference type="Proteomes" id="UP000267096">
    <property type="component" value="Unassembled WGS sequence"/>
</dbReference>
<dbReference type="PANTHER" id="PTHR47653:SF1">
    <property type="entry name" value="DELETED IN MALIGNANT BRAIN TUMORS 1 PROTEIN"/>
    <property type="match status" value="1"/>
</dbReference>
<organism evidence="6">
    <name type="scientific">Anisakis simplex</name>
    <name type="common">Herring worm</name>
    <dbReference type="NCBI Taxonomy" id="6269"/>
    <lineage>
        <taxon>Eukaryota</taxon>
        <taxon>Metazoa</taxon>
        <taxon>Ecdysozoa</taxon>
        <taxon>Nematoda</taxon>
        <taxon>Chromadorea</taxon>
        <taxon>Rhabditida</taxon>
        <taxon>Spirurina</taxon>
        <taxon>Ascaridomorpha</taxon>
        <taxon>Ascaridoidea</taxon>
        <taxon>Anisakidae</taxon>
        <taxon>Anisakis</taxon>
        <taxon>Anisakis simplex complex</taxon>
    </lineage>
</organism>
<evidence type="ECO:0000313" key="6">
    <source>
        <dbReference type="WBParaSite" id="ASIM_0000112201-mRNA-1"/>
    </source>
</evidence>
<evidence type="ECO:0000256" key="3">
    <source>
        <dbReference type="ARBA" id="ARBA00023180"/>
    </source>
</evidence>
<accession>A0A0M3J0S9</accession>
<keyword evidence="5" id="KW-1185">Reference proteome</keyword>
<proteinExistence type="predicted"/>
<reference evidence="4 5" key="2">
    <citation type="submission" date="2018-11" db="EMBL/GenBank/DDBJ databases">
        <authorList>
            <consortium name="Pathogen Informatics"/>
        </authorList>
    </citation>
    <scope>NUCLEOTIDE SEQUENCE [LARGE SCALE GENOMIC DNA]</scope>
</reference>
<name>A0A0M3J0S9_ANISI</name>
<dbReference type="AlphaFoldDB" id="A0A0M3J0S9"/>
<sequence length="148" mass="16534">MPRPECLSSAKSLWDCAGFADADKIPLSENLCQGEDDIGIYCWGPPSFTGWARHWKGLQILSSPFKFVPSDPDMVSVHRESFSRLEYVDILYAGYNAETKNTTSALWIEGVPPIMNGLRVERSARDGVYFYEPSGPILIANSTIINNR</sequence>
<dbReference type="GO" id="GO:0045217">
    <property type="term" value="P:cell-cell junction maintenance"/>
    <property type="evidence" value="ECO:0007669"/>
    <property type="project" value="TreeGrafter"/>
</dbReference>